<evidence type="ECO:0000313" key="2">
    <source>
        <dbReference type="Proteomes" id="UP001215598"/>
    </source>
</evidence>
<name>A0AAD7I8B6_9AGAR</name>
<sequence length="199" mass="22277">MAGARGQWRRRWVECNRATPARTHRHWFQAQTDLCAPRISTPRHSMSATVSTARQTSHCASVIAPPQVCFHPSPHLQIHASVLTALLAFDPQTPSTRVLPTLPRFSLAPKAKNAGARGRVGKCGVDFRRYDRSLSFDPVYAYTHSPCHHAFASRHYKRHHKAFWHILLPSPAIPPLKFTGDPTQYTSQVIMQLAGINCG</sequence>
<comment type="caution">
    <text evidence="1">The sequence shown here is derived from an EMBL/GenBank/DDBJ whole genome shotgun (WGS) entry which is preliminary data.</text>
</comment>
<accession>A0AAD7I8B6</accession>
<dbReference type="Proteomes" id="UP001215598">
    <property type="component" value="Unassembled WGS sequence"/>
</dbReference>
<evidence type="ECO:0000313" key="1">
    <source>
        <dbReference type="EMBL" id="KAJ7736304.1"/>
    </source>
</evidence>
<dbReference type="AlphaFoldDB" id="A0AAD7I8B6"/>
<protein>
    <submittedName>
        <fullName evidence="1">Uncharacterized protein</fullName>
    </submittedName>
</protein>
<reference evidence="1" key="1">
    <citation type="submission" date="2023-03" db="EMBL/GenBank/DDBJ databases">
        <title>Massive genome expansion in bonnet fungi (Mycena s.s.) driven by repeated elements and novel gene families across ecological guilds.</title>
        <authorList>
            <consortium name="Lawrence Berkeley National Laboratory"/>
            <person name="Harder C.B."/>
            <person name="Miyauchi S."/>
            <person name="Viragh M."/>
            <person name="Kuo A."/>
            <person name="Thoen E."/>
            <person name="Andreopoulos B."/>
            <person name="Lu D."/>
            <person name="Skrede I."/>
            <person name="Drula E."/>
            <person name="Henrissat B."/>
            <person name="Morin E."/>
            <person name="Kohler A."/>
            <person name="Barry K."/>
            <person name="LaButti K."/>
            <person name="Morin E."/>
            <person name="Salamov A."/>
            <person name="Lipzen A."/>
            <person name="Mereny Z."/>
            <person name="Hegedus B."/>
            <person name="Baldrian P."/>
            <person name="Stursova M."/>
            <person name="Weitz H."/>
            <person name="Taylor A."/>
            <person name="Grigoriev I.V."/>
            <person name="Nagy L.G."/>
            <person name="Martin F."/>
            <person name="Kauserud H."/>
        </authorList>
    </citation>
    <scope>NUCLEOTIDE SEQUENCE</scope>
    <source>
        <strain evidence="1">CBHHK182m</strain>
    </source>
</reference>
<gene>
    <name evidence="1" type="ORF">B0H16DRAFT_1574167</name>
</gene>
<keyword evidence="2" id="KW-1185">Reference proteome</keyword>
<dbReference type="EMBL" id="JARKIB010000122">
    <property type="protein sequence ID" value="KAJ7736304.1"/>
    <property type="molecule type" value="Genomic_DNA"/>
</dbReference>
<proteinExistence type="predicted"/>
<organism evidence="1 2">
    <name type="scientific">Mycena metata</name>
    <dbReference type="NCBI Taxonomy" id="1033252"/>
    <lineage>
        <taxon>Eukaryota</taxon>
        <taxon>Fungi</taxon>
        <taxon>Dikarya</taxon>
        <taxon>Basidiomycota</taxon>
        <taxon>Agaricomycotina</taxon>
        <taxon>Agaricomycetes</taxon>
        <taxon>Agaricomycetidae</taxon>
        <taxon>Agaricales</taxon>
        <taxon>Marasmiineae</taxon>
        <taxon>Mycenaceae</taxon>
        <taxon>Mycena</taxon>
    </lineage>
</organism>